<evidence type="ECO:0000313" key="1">
    <source>
        <dbReference type="EMBL" id="EGW21766.1"/>
    </source>
</evidence>
<dbReference type="Proteomes" id="UP000004664">
    <property type="component" value="Unassembled WGS sequence"/>
</dbReference>
<organism evidence="1 2">
    <name type="scientific">Methylobacter tundripaludum (strain ATCC BAA-1195 / DSM 17260 / SV96)</name>
    <dbReference type="NCBI Taxonomy" id="697282"/>
    <lineage>
        <taxon>Bacteria</taxon>
        <taxon>Pseudomonadati</taxon>
        <taxon>Pseudomonadota</taxon>
        <taxon>Gammaproteobacteria</taxon>
        <taxon>Methylococcales</taxon>
        <taxon>Methylococcaceae</taxon>
        <taxon>Methylobacter</taxon>
    </lineage>
</organism>
<keyword evidence="2" id="KW-1185">Reference proteome</keyword>
<dbReference type="EMBL" id="JH109152">
    <property type="protein sequence ID" value="EGW21766.1"/>
    <property type="molecule type" value="Genomic_DNA"/>
</dbReference>
<sequence precursor="true">MNIRLITGLMLILELLLVPVARAQPPVNVQIEVNFLLGFVEGSSGCELNRNGTWHNSKAAQMHLRDKYKYLVARNMIKTTEDFIEKAATESSLSGQPYEVSCNGGATVTSKQWLSDELARFRTF</sequence>
<dbReference type="OrthoDB" id="344871at2"/>
<accession>G3IVM9</accession>
<proteinExistence type="predicted"/>
<dbReference type="InterPro" id="IPR035242">
    <property type="entry name" value="DUF5329"/>
</dbReference>
<protein>
    <submittedName>
        <fullName evidence="1">Uncharacterized protein</fullName>
    </submittedName>
</protein>
<name>G3IVM9_METTV</name>
<evidence type="ECO:0000313" key="2">
    <source>
        <dbReference type="Proteomes" id="UP000004664"/>
    </source>
</evidence>
<dbReference type="Pfam" id="PF17263">
    <property type="entry name" value="DUF5329"/>
    <property type="match status" value="1"/>
</dbReference>
<gene>
    <name evidence="1" type="ORF">Mettu_0548</name>
</gene>
<dbReference type="HOGENOM" id="CLU_128254_1_0_6"/>
<dbReference type="AlphaFoldDB" id="G3IVM9"/>
<dbReference type="eggNOG" id="ENOG5032ZEV">
    <property type="taxonomic scope" value="Bacteria"/>
</dbReference>
<dbReference type="RefSeq" id="WP_006889741.1">
    <property type="nucleotide sequence ID" value="NZ_JH109152.1"/>
</dbReference>
<reference evidence="1 2" key="1">
    <citation type="submission" date="2011-06" db="EMBL/GenBank/DDBJ databases">
        <title>Genomic sequence of Methylobacter tundripaludum SV96.</title>
        <authorList>
            <consortium name="US DOE Joint Genome Institute"/>
            <person name="Lucas S."/>
            <person name="Han J."/>
            <person name="Lapidus A."/>
            <person name="Cheng J.-F."/>
            <person name="Goodwin L."/>
            <person name="Pitluck S."/>
            <person name="Held B."/>
            <person name="Detter J.C."/>
            <person name="Han C."/>
            <person name="Tapia R."/>
            <person name="Land M."/>
            <person name="Hauser L."/>
            <person name="Kyrpides N."/>
            <person name="Ivanova N."/>
            <person name="Ovchinnikova G."/>
            <person name="Pagani I."/>
            <person name="Klotz M.G."/>
            <person name="Dispirito A.A."/>
            <person name="Murrell J.C."/>
            <person name="Dunfield P."/>
            <person name="Kalyuzhnaya M.G."/>
            <person name="Svenning M."/>
            <person name="Trotsenko Y.A."/>
            <person name="Stein L.Y."/>
            <person name="Woyke T."/>
        </authorList>
    </citation>
    <scope>NUCLEOTIDE SEQUENCE [LARGE SCALE GENOMIC DNA]</scope>
    <source>
        <strain evidence="2">ATCC BAA-1195 / DSM 17260 / SV96</strain>
    </source>
</reference>